<comment type="similarity">
    <text evidence="2">Belongs to the transpeptidase family.</text>
</comment>
<keyword evidence="3" id="KW-0472">Membrane</keyword>
<dbReference type="Pfam" id="PF03717">
    <property type="entry name" value="PBP_dimer"/>
    <property type="match status" value="1"/>
</dbReference>
<reference evidence="6 7" key="1">
    <citation type="submission" date="2022-07" db="EMBL/GenBank/DDBJ databases">
        <title>Novel species in genus Arthrobacter.</title>
        <authorList>
            <person name="Liu Y."/>
        </authorList>
    </citation>
    <scope>NUCLEOTIDE SEQUENCE [LARGE SCALE GENOMIC DNA]</scope>
    <source>
        <strain evidence="7">zg-Y859</strain>
    </source>
</reference>
<evidence type="ECO:0000256" key="3">
    <source>
        <dbReference type="ARBA" id="ARBA00023136"/>
    </source>
</evidence>
<protein>
    <submittedName>
        <fullName evidence="6">Penicillin-binding protein 2</fullName>
    </submittedName>
</protein>
<accession>A0ABT1NSL1</accession>
<dbReference type="Pfam" id="PF00905">
    <property type="entry name" value="Transpeptidase"/>
    <property type="match status" value="1"/>
</dbReference>
<evidence type="ECO:0000259" key="5">
    <source>
        <dbReference type="Pfam" id="PF03717"/>
    </source>
</evidence>
<evidence type="ECO:0000256" key="2">
    <source>
        <dbReference type="ARBA" id="ARBA00007171"/>
    </source>
</evidence>
<dbReference type="SUPFAM" id="SSF56519">
    <property type="entry name" value="Penicillin binding protein dimerisation domain"/>
    <property type="match status" value="1"/>
</dbReference>
<dbReference type="Proteomes" id="UP001206924">
    <property type="component" value="Unassembled WGS sequence"/>
</dbReference>
<feature type="domain" description="Penicillin-binding protein dimerisation" evidence="5">
    <location>
        <begin position="62"/>
        <end position="220"/>
    </location>
</feature>
<comment type="subcellular location">
    <subcellularLocation>
        <location evidence="1">Membrane</location>
    </subcellularLocation>
</comment>
<evidence type="ECO:0000313" key="6">
    <source>
        <dbReference type="EMBL" id="MCQ1949739.1"/>
    </source>
</evidence>
<comment type="caution">
    <text evidence="6">The sequence shown here is derived from an EMBL/GenBank/DDBJ whole genome shotgun (WGS) entry which is preliminary data.</text>
</comment>
<dbReference type="RefSeq" id="WP_255798100.1">
    <property type="nucleotide sequence ID" value="NZ_CP104263.1"/>
</dbReference>
<evidence type="ECO:0000259" key="4">
    <source>
        <dbReference type="Pfam" id="PF00905"/>
    </source>
</evidence>
<feature type="domain" description="Penicillin-binding protein transpeptidase" evidence="4">
    <location>
        <begin position="268"/>
        <end position="556"/>
    </location>
</feature>
<name>A0ABT1NSL1_9MICC</name>
<dbReference type="Gene3D" id="3.40.710.10">
    <property type="entry name" value="DD-peptidase/beta-lactamase superfamily"/>
    <property type="match status" value="1"/>
</dbReference>
<sequence>MAQKSGPDNHRVAIVTGRLRTGLILALALLLALGLRLFHVQALDPDGMAQSAVDNRLVTVTVPALRGSILDSNGNYLARSVERFDIVVDQRLSQDIGEKFKRRDAEGKLQDVTFDQAFEELGAILGQDPETLRSALLGEKGFNFVAKTVTPEIKEKVLAVKFPGIYADRTTLRTYPSGSVAGSIVGFLGTEGAQEGLELTQDEILAGEAGSKTYEIGGDGIRIPYATNEDEPVHDGESIKLSIDQDLQWFAQQTIAAQVDEYDAEWGNIVVMEADTARVIALAESTTVDPNNPGATPAESRKARSVTDFFEPGSTTKVITMAAAIEEGITTPETRLEIEPTYTVDGQTFKDAVPHGTVKMTVAGVLAKSMNTGTVMVGQQLTPQQRYDWLRKFGIGQPLNVGLNGETAGLLPEPDAWDGRQQYTVLFGQGLTQTALHTASVFQTIANDGVRVQPSIIDSVIKEDGTEQPIEKEPGTRVVSEETAVQVQHMMETVTKDGSGKTGELKQYRVGSKTGTAEAPGPNGGYSGSTLSYAGIAPMDDPKYVVVVTLQRPQGDLYYIIPGQSFQKVMEQTLVSNNVPPSTGEPETYPIEY</sequence>
<evidence type="ECO:0000256" key="1">
    <source>
        <dbReference type="ARBA" id="ARBA00004370"/>
    </source>
</evidence>
<dbReference type="InterPro" id="IPR036138">
    <property type="entry name" value="PBP_dimer_sf"/>
</dbReference>
<keyword evidence="7" id="KW-1185">Reference proteome</keyword>
<dbReference type="InterPro" id="IPR012338">
    <property type="entry name" value="Beta-lactam/transpept-like"/>
</dbReference>
<dbReference type="EMBL" id="JANFLP010000008">
    <property type="protein sequence ID" value="MCQ1949739.1"/>
    <property type="molecule type" value="Genomic_DNA"/>
</dbReference>
<gene>
    <name evidence="6" type="ORF">NNX28_07325</name>
</gene>
<dbReference type="InterPro" id="IPR001460">
    <property type="entry name" value="PCN-bd_Tpept"/>
</dbReference>
<dbReference type="InterPro" id="IPR005311">
    <property type="entry name" value="PBP_dimer"/>
</dbReference>
<organism evidence="6 7">
    <name type="scientific">Arthrobacter jinronghuae</name>
    <dbReference type="NCBI Taxonomy" id="2964609"/>
    <lineage>
        <taxon>Bacteria</taxon>
        <taxon>Bacillati</taxon>
        <taxon>Actinomycetota</taxon>
        <taxon>Actinomycetes</taxon>
        <taxon>Micrococcales</taxon>
        <taxon>Micrococcaceae</taxon>
        <taxon>Arthrobacter</taxon>
    </lineage>
</organism>
<dbReference type="InterPro" id="IPR050515">
    <property type="entry name" value="Beta-lactam/transpept"/>
</dbReference>
<dbReference type="PANTHER" id="PTHR30627:SF1">
    <property type="entry name" value="PEPTIDOGLYCAN D,D-TRANSPEPTIDASE FTSI"/>
    <property type="match status" value="1"/>
</dbReference>
<dbReference type="SUPFAM" id="SSF56601">
    <property type="entry name" value="beta-lactamase/transpeptidase-like"/>
    <property type="match status" value="1"/>
</dbReference>
<dbReference type="PANTHER" id="PTHR30627">
    <property type="entry name" value="PEPTIDOGLYCAN D,D-TRANSPEPTIDASE"/>
    <property type="match status" value="1"/>
</dbReference>
<evidence type="ECO:0000313" key="7">
    <source>
        <dbReference type="Proteomes" id="UP001206924"/>
    </source>
</evidence>
<dbReference type="Gene3D" id="3.90.1310.10">
    <property type="entry name" value="Penicillin-binding protein 2a (Domain 2)"/>
    <property type="match status" value="1"/>
</dbReference>
<proteinExistence type="inferred from homology"/>
<dbReference type="Gene3D" id="3.30.450.330">
    <property type="match status" value="1"/>
</dbReference>